<gene>
    <name evidence="3" type="ordered locus">MTR_3g093720</name>
</gene>
<dbReference type="GO" id="GO:0005737">
    <property type="term" value="C:cytoplasm"/>
    <property type="evidence" value="ECO:0000318"/>
    <property type="project" value="GO_Central"/>
</dbReference>
<dbReference type="CDD" id="cd14358">
    <property type="entry name" value="UBA_NAC_euk"/>
    <property type="match status" value="1"/>
</dbReference>
<protein>
    <submittedName>
        <fullName evidence="3">UBA/TS-N domain protein</fullName>
    </submittedName>
</protein>
<dbReference type="EnsemblPlants" id="KEH35518">
    <property type="protein sequence ID" value="KEH35518"/>
    <property type="gene ID" value="MTR_3g093720"/>
</dbReference>
<keyword evidence="5" id="KW-1185">Reference proteome</keyword>
<reference evidence="3 5" key="1">
    <citation type="journal article" date="2011" name="Nature">
        <title>The Medicago genome provides insight into the evolution of rhizobial symbioses.</title>
        <authorList>
            <person name="Young N.D."/>
            <person name="Debelle F."/>
            <person name="Oldroyd G.E."/>
            <person name="Geurts R."/>
            <person name="Cannon S.B."/>
            <person name="Udvardi M.K."/>
            <person name="Benedito V.A."/>
            <person name="Mayer K.F."/>
            <person name="Gouzy J."/>
            <person name="Schoof H."/>
            <person name="Van de Peer Y."/>
            <person name="Proost S."/>
            <person name="Cook D.R."/>
            <person name="Meyers B.C."/>
            <person name="Spannagl M."/>
            <person name="Cheung F."/>
            <person name="De Mita S."/>
            <person name="Krishnakumar V."/>
            <person name="Gundlach H."/>
            <person name="Zhou S."/>
            <person name="Mudge J."/>
            <person name="Bharti A.K."/>
            <person name="Murray J.D."/>
            <person name="Naoumkina M.A."/>
            <person name="Rosen B."/>
            <person name="Silverstein K.A."/>
            <person name="Tang H."/>
            <person name="Rombauts S."/>
            <person name="Zhao P.X."/>
            <person name="Zhou P."/>
            <person name="Barbe V."/>
            <person name="Bardou P."/>
            <person name="Bechner M."/>
            <person name="Bellec A."/>
            <person name="Berger A."/>
            <person name="Berges H."/>
            <person name="Bidwell S."/>
            <person name="Bisseling T."/>
            <person name="Choisne N."/>
            <person name="Couloux A."/>
            <person name="Denny R."/>
            <person name="Deshpande S."/>
            <person name="Dai X."/>
            <person name="Doyle J.J."/>
            <person name="Dudez A.M."/>
            <person name="Farmer A.D."/>
            <person name="Fouteau S."/>
            <person name="Franken C."/>
            <person name="Gibelin C."/>
            <person name="Gish J."/>
            <person name="Goldstein S."/>
            <person name="Gonzalez A.J."/>
            <person name="Green P.J."/>
            <person name="Hallab A."/>
            <person name="Hartog M."/>
            <person name="Hua A."/>
            <person name="Humphray S.J."/>
            <person name="Jeong D.H."/>
            <person name="Jing Y."/>
            <person name="Jocker A."/>
            <person name="Kenton S.M."/>
            <person name="Kim D.J."/>
            <person name="Klee K."/>
            <person name="Lai H."/>
            <person name="Lang C."/>
            <person name="Lin S."/>
            <person name="Macmil S.L."/>
            <person name="Magdelenat G."/>
            <person name="Matthews L."/>
            <person name="McCorrison J."/>
            <person name="Monaghan E.L."/>
            <person name="Mun J.H."/>
            <person name="Najar F.Z."/>
            <person name="Nicholson C."/>
            <person name="Noirot C."/>
            <person name="O'Bleness M."/>
            <person name="Paule C.R."/>
            <person name="Poulain J."/>
            <person name="Prion F."/>
            <person name="Qin B."/>
            <person name="Qu C."/>
            <person name="Retzel E.F."/>
            <person name="Riddle C."/>
            <person name="Sallet E."/>
            <person name="Samain S."/>
            <person name="Samson N."/>
            <person name="Sanders I."/>
            <person name="Saurat O."/>
            <person name="Scarpelli C."/>
            <person name="Schiex T."/>
            <person name="Segurens B."/>
            <person name="Severin A.J."/>
            <person name="Sherrier D.J."/>
            <person name="Shi R."/>
            <person name="Sims S."/>
            <person name="Singer S.R."/>
            <person name="Sinharoy S."/>
            <person name="Sterck L."/>
            <person name="Viollet A."/>
            <person name="Wang B.B."/>
            <person name="Wang K."/>
            <person name="Wang M."/>
            <person name="Wang X."/>
            <person name="Warfsmann J."/>
            <person name="Weissenbach J."/>
            <person name="White D.D."/>
            <person name="White J.D."/>
            <person name="Wiley G.B."/>
            <person name="Wincker P."/>
            <person name="Xing Y."/>
            <person name="Yang L."/>
            <person name="Yao Z."/>
            <person name="Ying F."/>
            <person name="Zhai J."/>
            <person name="Zhou L."/>
            <person name="Zuber A."/>
            <person name="Denarie J."/>
            <person name="Dixon R.A."/>
            <person name="May G.D."/>
            <person name="Schwartz D.C."/>
            <person name="Rogers J."/>
            <person name="Quetier F."/>
            <person name="Town C.D."/>
            <person name="Roe B.A."/>
        </authorList>
    </citation>
    <scope>NUCLEOTIDE SEQUENCE [LARGE SCALE GENOMIC DNA]</scope>
    <source>
        <strain evidence="3">A17</strain>
        <strain evidence="4 5">cv. Jemalong A17</strain>
    </source>
</reference>
<organism evidence="3 5">
    <name type="scientific">Medicago truncatula</name>
    <name type="common">Barrel medic</name>
    <name type="synonym">Medicago tribuloides</name>
    <dbReference type="NCBI Taxonomy" id="3880"/>
    <lineage>
        <taxon>Eukaryota</taxon>
        <taxon>Viridiplantae</taxon>
        <taxon>Streptophyta</taxon>
        <taxon>Embryophyta</taxon>
        <taxon>Tracheophyta</taxon>
        <taxon>Spermatophyta</taxon>
        <taxon>Magnoliopsida</taxon>
        <taxon>eudicotyledons</taxon>
        <taxon>Gunneridae</taxon>
        <taxon>Pentapetalae</taxon>
        <taxon>rosids</taxon>
        <taxon>fabids</taxon>
        <taxon>Fabales</taxon>
        <taxon>Fabaceae</taxon>
        <taxon>Papilionoideae</taxon>
        <taxon>50 kb inversion clade</taxon>
        <taxon>NPAAA clade</taxon>
        <taxon>Hologalegina</taxon>
        <taxon>IRL clade</taxon>
        <taxon>Trifolieae</taxon>
        <taxon>Medicago</taxon>
    </lineage>
</organism>
<dbReference type="InterPro" id="IPR044034">
    <property type="entry name" value="NAC-like_UBA"/>
</dbReference>
<dbReference type="FunFam" id="1.10.8.10:FF:000006">
    <property type="entry name" value="Putative nascent polypeptide-associated complex subunit alpha"/>
    <property type="match status" value="1"/>
</dbReference>
<sequence length="295" mass="33245">MESSNNIDLPLTSDNDNSFVANINEGCISPLSSWDSESDDDSLLWEIDNRSYDKLLKKCIENEEELRVTNLKLQLSEKEVINLKVQVENSKGQFDNVCEELKLKEDEMHKQKEEELKMKKEELQKQTAELDTHISEFAYMITNLVEQLDAAHAKLKISTDENAILREELGSKSSETYQLEGQLKVAQENMAISKLELVSDLNKIWKWLNSKEEYETGVEADDIELVMTQAGVSRSKAVKALKTHNGDIVGAIMELTDEAGLESNDIELVMTHAGVSKKQGCQGSQDSQRGHYGTT</sequence>
<evidence type="ECO:0000259" key="2">
    <source>
        <dbReference type="Pfam" id="PF19026"/>
    </source>
</evidence>
<proteinExistence type="predicted"/>
<dbReference type="GO" id="GO:0006612">
    <property type="term" value="P:protein targeting to membrane"/>
    <property type="evidence" value="ECO:0000318"/>
    <property type="project" value="GO_Central"/>
</dbReference>
<dbReference type="Proteomes" id="UP000002051">
    <property type="component" value="Chromosome 3"/>
</dbReference>
<evidence type="ECO:0000313" key="4">
    <source>
        <dbReference type="EnsemblPlants" id="KEH35518"/>
    </source>
</evidence>
<name>A0A072V2D6_MEDTR</name>
<evidence type="ECO:0000313" key="5">
    <source>
        <dbReference type="Proteomes" id="UP000002051"/>
    </source>
</evidence>
<reference evidence="4" key="3">
    <citation type="submission" date="2015-04" db="UniProtKB">
        <authorList>
            <consortium name="EnsemblPlants"/>
        </authorList>
    </citation>
    <scope>IDENTIFICATION</scope>
    <source>
        <strain evidence="4">cv. Jemalong A17</strain>
    </source>
</reference>
<dbReference type="PANTHER" id="PTHR21713">
    <property type="entry name" value="NASCENT POLYPEPTIDE ASSOCIATED COMPLEX ALPHA SUBUNIT-RELATED"/>
    <property type="match status" value="1"/>
</dbReference>
<evidence type="ECO:0000313" key="3">
    <source>
        <dbReference type="EMBL" id="KEH35518.1"/>
    </source>
</evidence>
<reference evidence="3 5" key="2">
    <citation type="journal article" date="2014" name="BMC Genomics">
        <title>An improved genome release (version Mt4.0) for the model legume Medicago truncatula.</title>
        <authorList>
            <person name="Tang H."/>
            <person name="Krishnakumar V."/>
            <person name="Bidwell S."/>
            <person name="Rosen B."/>
            <person name="Chan A."/>
            <person name="Zhou S."/>
            <person name="Gentzbittel L."/>
            <person name="Childs K.L."/>
            <person name="Yandell M."/>
            <person name="Gundlach H."/>
            <person name="Mayer K.F."/>
            <person name="Schwartz D.C."/>
            <person name="Town C.D."/>
        </authorList>
    </citation>
    <scope>GENOME REANNOTATION</scope>
    <source>
        <strain evidence="3">A17</strain>
        <strain evidence="4 5">cv. Jemalong A17</strain>
    </source>
</reference>
<keyword evidence="1" id="KW-0175">Coiled coil</keyword>
<dbReference type="STRING" id="3880.A0A072V2D6"/>
<dbReference type="GO" id="GO:0051082">
    <property type="term" value="F:unfolded protein binding"/>
    <property type="evidence" value="ECO:0000318"/>
    <property type="project" value="GO_Central"/>
</dbReference>
<feature type="coiled-coil region" evidence="1">
    <location>
        <begin position="94"/>
        <end position="136"/>
    </location>
</feature>
<dbReference type="InterPro" id="IPR016641">
    <property type="entry name" value="EGD2/NACA0like"/>
</dbReference>
<dbReference type="Pfam" id="PF19026">
    <property type="entry name" value="UBA_HYPK"/>
    <property type="match status" value="1"/>
</dbReference>
<dbReference type="Gene3D" id="1.10.8.10">
    <property type="entry name" value="DNA helicase RuvA subunit, C-terminal domain"/>
    <property type="match status" value="1"/>
</dbReference>
<dbReference type="EMBL" id="CM001219">
    <property type="protein sequence ID" value="KEH35518.1"/>
    <property type="molecule type" value="Genomic_DNA"/>
</dbReference>
<evidence type="ECO:0000256" key="1">
    <source>
        <dbReference type="SAM" id="Coils"/>
    </source>
</evidence>
<feature type="domain" description="Nascent polypeptide-associated complex subunit alpha-like UBA" evidence="2">
    <location>
        <begin position="217"/>
        <end position="256"/>
    </location>
</feature>
<dbReference type="AlphaFoldDB" id="A0A072V2D6"/>
<accession>A0A072V2D6</accession>
<dbReference type="HOGENOM" id="CLU_944502_0_0_1"/>
<dbReference type="GO" id="GO:0005854">
    <property type="term" value="C:nascent polypeptide-associated complex"/>
    <property type="evidence" value="ECO:0007669"/>
    <property type="project" value="InterPro"/>
</dbReference>